<dbReference type="SUPFAM" id="SSF52540">
    <property type="entry name" value="P-loop containing nucleoside triphosphate hydrolases"/>
    <property type="match status" value="1"/>
</dbReference>
<dbReference type="RefSeq" id="WP_237378864.1">
    <property type="nucleotide sequence ID" value="NZ_CP071793.1"/>
</dbReference>
<dbReference type="Gene3D" id="3.40.50.300">
    <property type="entry name" value="P-loop containing nucleotide triphosphate hydrolases"/>
    <property type="match status" value="1"/>
</dbReference>
<proteinExistence type="predicted"/>
<dbReference type="InterPro" id="IPR027417">
    <property type="entry name" value="P-loop_NTPase"/>
</dbReference>
<evidence type="ECO:0000313" key="2">
    <source>
        <dbReference type="Proteomes" id="UP000663929"/>
    </source>
</evidence>
<gene>
    <name evidence="1" type="ORF">J3U87_26855</name>
</gene>
<evidence type="ECO:0008006" key="3">
    <source>
        <dbReference type="Google" id="ProtNLM"/>
    </source>
</evidence>
<name>A0A8A4TK30_SULCO</name>
<dbReference type="Proteomes" id="UP000663929">
    <property type="component" value="Chromosome"/>
</dbReference>
<keyword evidence="2" id="KW-1185">Reference proteome</keyword>
<evidence type="ECO:0000313" key="1">
    <source>
        <dbReference type="EMBL" id="QTD49221.1"/>
    </source>
</evidence>
<protein>
    <recommendedName>
        <fullName evidence="3">AAA ATPase domain-containing protein</fullName>
    </recommendedName>
</protein>
<sequence length="442" mass="50784">MTFEPPKDIWDTAKLLEYDRALGQGHELYLDLTQGRGEFSLRPMLRELGVSDKGSWKLRGAHDSQYLVLCGHRGCGKSTELRKLAGRLHGQDLFFVVFTDILERLDPQNLQYTDVLMASAGELLHQLAQESISIEDSLVEPLKDWFYERVKSKTNTQDFELKTEAGVQAKQGLPFLASLFAKVTASFKSNATYKTELRKAIKNSFTDFAAHFNKLLAEVQKIIHQDGLGHKVLFIIDGTDRLNGEDAQRFFIEDANQLQLIAGNFLYCAPIHLLHTGNQLQTRFKTHMLPMVKLHEKDDETHLFEPGYRVLRDMALRRADISLFDSEETLAKLVRYSGGNPRELIRLMSSTFSLTETELFDDEAVEKAMDRLAADFDRWLGPQDYQALHQIDEGHEPECEPERINNMLYNLALLEYNSYWRRSHPAVRRISHYRKLAEGTES</sequence>
<organism evidence="1 2">
    <name type="scientific">Sulfidibacter corallicola</name>
    <dbReference type="NCBI Taxonomy" id="2818388"/>
    <lineage>
        <taxon>Bacteria</taxon>
        <taxon>Pseudomonadati</taxon>
        <taxon>Acidobacteriota</taxon>
        <taxon>Holophagae</taxon>
        <taxon>Acanthopleuribacterales</taxon>
        <taxon>Acanthopleuribacteraceae</taxon>
        <taxon>Sulfidibacter</taxon>
    </lineage>
</organism>
<dbReference type="AlphaFoldDB" id="A0A8A4TK30"/>
<dbReference type="EMBL" id="CP071793">
    <property type="protein sequence ID" value="QTD49221.1"/>
    <property type="molecule type" value="Genomic_DNA"/>
</dbReference>
<dbReference type="KEGG" id="scor:J3U87_26855"/>
<reference evidence="1" key="1">
    <citation type="submission" date="2021-03" db="EMBL/GenBank/DDBJ databases">
        <title>Acanthopleuribacteraceae sp. M133.</title>
        <authorList>
            <person name="Wang G."/>
        </authorList>
    </citation>
    <scope>NUCLEOTIDE SEQUENCE</scope>
    <source>
        <strain evidence="1">M133</strain>
    </source>
</reference>
<accession>A0A8A4TK30</accession>